<evidence type="ECO:0000313" key="2">
    <source>
        <dbReference type="EMBL" id="CAA9513711.1"/>
    </source>
</evidence>
<organism evidence="2">
    <name type="scientific">uncultured Solirubrobacteraceae bacterium</name>
    <dbReference type="NCBI Taxonomy" id="1162706"/>
    <lineage>
        <taxon>Bacteria</taxon>
        <taxon>Bacillati</taxon>
        <taxon>Actinomycetota</taxon>
        <taxon>Thermoleophilia</taxon>
        <taxon>Solirubrobacterales</taxon>
        <taxon>Solirubrobacteraceae</taxon>
        <taxon>environmental samples</taxon>
    </lineage>
</organism>
<gene>
    <name evidence="2" type="ORF">AVDCRST_MAG53-2932</name>
</gene>
<proteinExistence type="predicted"/>
<protein>
    <submittedName>
        <fullName evidence="2">Uncharacterized protein</fullName>
    </submittedName>
</protein>
<reference evidence="2" key="1">
    <citation type="submission" date="2020-02" db="EMBL/GenBank/DDBJ databases">
        <authorList>
            <person name="Meier V. D."/>
        </authorList>
    </citation>
    <scope>NUCLEOTIDE SEQUENCE</scope>
    <source>
        <strain evidence="2">AVDCRST_MAG53</strain>
    </source>
</reference>
<accession>A0A6J4T547</accession>
<dbReference type="AlphaFoldDB" id="A0A6J4T547"/>
<evidence type="ECO:0000256" key="1">
    <source>
        <dbReference type="SAM" id="MobiDB-lite"/>
    </source>
</evidence>
<sequence length="104" mass="10422">MSLHRNGAGAEGVPGEPVGRMSGSAEERRATRATVVAMGTLACPECDAPVSPGGRALSPSEAMSCPVCAHAGAVRDFLSLATPSRPARVRVVVSAPGLVIRSAG</sequence>
<dbReference type="EMBL" id="CADCVR010000087">
    <property type="protein sequence ID" value="CAA9513711.1"/>
    <property type="molecule type" value="Genomic_DNA"/>
</dbReference>
<name>A0A6J4T547_9ACTN</name>
<feature type="region of interest" description="Disordered" evidence="1">
    <location>
        <begin position="1"/>
        <end position="30"/>
    </location>
</feature>